<accession>A0ABP8VHI4</accession>
<name>A0ABP8VHI4_9ACTN</name>
<feature type="binding site" evidence="5">
    <location>
        <begin position="109"/>
        <end position="112"/>
    </location>
    <ligand>
        <name>(6S)-5,6,7,8-tetrahydrofolate</name>
        <dbReference type="ChEBI" id="CHEBI:57453"/>
    </ligand>
</feature>
<comment type="catalytic activity">
    <reaction evidence="5">
        <text>L-methionyl-tRNA(fMet) + (6R)-10-formyltetrahydrofolate = N-formyl-L-methionyl-tRNA(fMet) + (6S)-5,6,7,8-tetrahydrofolate + H(+)</text>
        <dbReference type="Rhea" id="RHEA:24380"/>
        <dbReference type="Rhea" id="RHEA-COMP:9952"/>
        <dbReference type="Rhea" id="RHEA-COMP:9953"/>
        <dbReference type="ChEBI" id="CHEBI:15378"/>
        <dbReference type="ChEBI" id="CHEBI:57453"/>
        <dbReference type="ChEBI" id="CHEBI:78530"/>
        <dbReference type="ChEBI" id="CHEBI:78844"/>
        <dbReference type="ChEBI" id="CHEBI:195366"/>
        <dbReference type="EC" id="2.1.2.9"/>
    </reaction>
</comment>
<dbReference type="Pfam" id="PF00551">
    <property type="entry name" value="Formyl_trans_N"/>
    <property type="match status" value="1"/>
</dbReference>
<comment type="caution">
    <text evidence="8">The sequence shown here is derived from an EMBL/GenBank/DDBJ whole genome shotgun (WGS) entry which is preliminary data.</text>
</comment>
<evidence type="ECO:0000259" key="6">
    <source>
        <dbReference type="Pfam" id="PF00551"/>
    </source>
</evidence>
<comment type="similarity">
    <text evidence="1 5">Belongs to the Fmt family.</text>
</comment>
<dbReference type="InterPro" id="IPR002376">
    <property type="entry name" value="Formyl_transf_N"/>
</dbReference>
<evidence type="ECO:0000256" key="3">
    <source>
        <dbReference type="ARBA" id="ARBA00022679"/>
    </source>
</evidence>
<dbReference type="InterPro" id="IPR011034">
    <property type="entry name" value="Formyl_transferase-like_C_sf"/>
</dbReference>
<gene>
    <name evidence="5 8" type="primary">fmt</name>
    <name evidence="8" type="ORF">GCM10023225_34870</name>
</gene>
<keyword evidence="3 5" id="KW-0808">Transferase</keyword>
<dbReference type="Gene3D" id="3.40.50.12230">
    <property type="match status" value="1"/>
</dbReference>
<dbReference type="NCBIfam" id="TIGR00460">
    <property type="entry name" value="fmt"/>
    <property type="match status" value="1"/>
</dbReference>
<dbReference type="CDD" id="cd08704">
    <property type="entry name" value="Met_tRNA_FMT_C"/>
    <property type="match status" value="1"/>
</dbReference>
<evidence type="ECO:0000256" key="5">
    <source>
        <dbReference type="HAMAP-Rule" id="MF_00182"/>
    </source>
</evidence>
<evidence type="ECO:0000259" key="7">
    <source>
        <dbReference type="Pfam" id="PF02911"/>
    </source>
</evidence>
<keyword evidence="9" id="KW-1185">Reference proteome</keyword>
<dbReference type="CDD" id="cd08646">
    <property type="entry name" value="FMT_core_Met-tRNA-FMT_N"/>
    <property type="match status" value="1"/>
</dbReference>
<proteinExistence type="inferred from homology"/>
<dbReference type="RefSeq" id="WP_345714152.1">
    <property type="nucleotide sequence ID" value="NZ_BAABIL010000764.1"/>
</dbReference>
<dbReference type="InterPro" id="IPR044135">
    <property type="entry name" value="Met-tRNA-FMT_C"/>
</dbReference>
<dbReference type="InterPro" id="IPR005794">
    <property type="entry name" value="Fmt"/>
</dbReference>
<evidence type="ECO:0000313" key="9">
    <source>
        <dbReference type="Proteomes" id="UP001501195"/>
    </source>
</evidence>
<feature type="domain" description="Formyl transferase N-terminal" evidence="6">
    <location>
        <begin position="2"/>
        <end position="179"/>
    </location>
</feature>
<dbReference type="InterPro" id="IPR005793">
    <property type="entry name" value="Formyl_trans_C"/>
</dbReference>
<dbReference type="SUPFAM" id="SSF50486">
    <property type="entry name" value="FMT C-terminal domain-like"/>
    <property type="match status" value="1"/>
</dbReference>
<evidence type="ECO:0000313" key="8">
    <source>
        <dbReference type="EMBL" id="GAA4662827.1"/>
    </source>
</evidence>
<dbReference type="Proteomes" id="UP001501195">
    <property type="component" value="Unassembled WGS sequence"/>
</dbReference>
<evidence type="ECO:0000256" key="4">
    <source>
        <dbReference type="ARBA" id="ARBA00022917"/>
    </source>
</evidence>
<sequence>MRVVLAGTPEVAVASLDALLASAHEVLAVVTRPDATAGRGRRPSVAPVAVRAREVGLPVLQPLRPSEPGFLQALRELAPDCCPVVAYGALVPRPALDVPPLGWVNLHFSLLPAWRGAAPVQRAVIAGDAVTGACTFRLEEGLDTGPVLGRLTEPVGPRDTAGDLLARLAGRGAGLLVDTLDAVAAGTAVPEPQPAEGVSLAPKLEPEDARVDWTGPAAAVDRLVRGCTPAPGAWTTLRGQRLKLAPVLPVPAVDVPAVDGVGAPAPGELLVTRDGVLVGTGAGAVRLVQVQPAGKRSMPADAWARGLRLQPGERLV</sequence>
<dbReference type="InterPro" id="IPR036477">
    <property type="entry name" value="Formyl_transf_N_sf"/>
</dbReference>
<dbReference type="PANTHER" id="PTHR11138:SF5">
    <property type="entry name" value="METHIONYL-TRNA FORMYLTRANSFERASE, MITOCHONDRIAL"/>
    <property type="match status" value="1"/>
</dbReference>
<dbReference type="HAMAP" id="MF_00182">
    <property type="entry name" value="Formyl_trans"/>
    <property type="match status" value="1"/>
</dbReference>
<dbReference type="EC" id="2.1.2.9" evidence="2 5"/>
<organism evidence="8 9">
    <name type="scientific">Kineococcus glutinatus</name>
    <dbReference type="NCBI Taxonomy" id="1070872"/>
    <lineage>
        <taxon>Bacteria</taxon>
        <taxon>Bacillati</taxon>
        <taxon>Actinomycetota</taxon>
        <taxon>Actinomycetes</taxon>
        <taxon>Kineosporiales</taxon>
        <taxon>Kineosporiaceae</taxon>
        <taxon>Kineococcus</taxon>
    </lineage>
</organism>
<protein>
    <recommendedName>
        <fullName evidence="2 5">Methionyl-tRNA formyltransferase</fullName>
        <ecNumber evidence="2 5">2.1.2.9</ecNumber>
    </recommendedName>
</protein>
<comment type="function">
    <text evidence="5">Attaches a formyl group to the free amino group of methionyl-tRNA(fMet). The formyl group appears to play a dual role in the initiator identity of N-formylmethionyl-tRNA by promoting its recognition by IF2 and preventing the misappropriation of this tRNA by the elongation apparatus.</text>
</comment>
<feature type="domain" description="Formyl transferase C-terminal" evidence="7">
    <location>
        <begin position="203"/>
        <end position="307"/>
    </location>
</feature>
<dbReference type="PANTHER" id="PTHR11138">
    <property type="entry name" value="METHIONYL-TRNA FORMYLTRANSFERASE"/>
    <property type="match status" value="1"/>
</dbReference>
<dbReference type="SUPFAM" id="SSF53328">
    <property type="entry name" value="Formyltransferase"/>
    <property type="match status" value="1"/>
</dbReference>
<dbReference type="EMBL" id="BAABIL010000764">
    <property type="protein sequence ID" value="GAA4662827.1"/>
    <property type="molecule type" value="Genomic_DNA"/>
</dbReference>
<dbReference type="InterPro" id="IPR041711">
    <property type="entry name" value="Met-tRNA-FMT_N"/>
</dbReference>
<evidence type="ECO:0000256" key="1">
    <source>
        <dbReference type="ARBA" id="ARBA00010699"/>
    </source>
</evidence>
<dbReference type="Pfam" id="PF02911">
    <property type="entry name" value="Formyl_trans_C"/>
    <property type="match status" value="1"/>
</dbReference>
<keyword evidence="4 5" id="KW-0648">Protein biosynthesis</keyword>
<reference evidence="9" key="1">
    <citation type="journal article" date="2019" name="Int. J. Syst. Evol. Microbiol.">
        <title>The Global Catalogue of Microorganisms (GCM) 10K type strain sequencing project: providing services to taxonomists for standard genome sequencing and annotation.</title>
        <authorList>
            <consortium name="The Broad Institute Genomics Platform"/>
            <consortium name="The Broad Institute Genome Sequencing Center for Infectious Disease"/>
            <person name="Wu L."/>
            <person name="Ma J."/>
        </authorList>
    </citation>
    <scope>NUCLEOTIDE SEQUENCE [LARGE SCALE GENOMIC DNA]</scope>
    <source>
        <strain evidence="9">JCM 18126</strain>
    </source>
</reference>
<evidence type="ECO:0000256" key="2">
    <source>
        <dbReference type="ARBA" id="ARBA00012261"/>
    </source>
</evidence>